<evidence type="ECO:0000256" key="1">
    <source>
        <dbReference type="ARBA" id="ARBA00009995"/>
    </source>
</evidence>
<comment type="similarity">
    <text evidence="1">Belongs to the UDP-glycosyltransferase family.</text>
</comment>
<dbReference type="Pfam" id="PF00201">
    <property type="entry name" value="UDPGT"/>
    <property type="match status" value="1"/>
</dbReference>
<feature type="signal peptide" evidence="5">
    <location>
        <begin position="1"/>
        <end position="25"/>
    </location>
</feature>
<feature type="chain" id="PRO_5001982468" evidence="5">
    <location>
        <begin position="26"/>
        <end position="534"/>
    </location>
</feature>
<feature type="transmembrane region" description="Helical" evidence="4">
    <location>
        <begin position="486"/>
        <end position="509"/>
    </location>
</feature>
<keyword evidence="5" id="KW-0732">Signal</keyword>
<gene>
    <name evidence="6" type="primary">UGT2B15</name>
    <name evidence="6" type="ORF">g.13719</name>
</gene>
<organism evidence="6">
    <name type="scientific">Zeugodacus cucurbitae</name>
    <name type="common">Melon fruit fly</name>
    <name type="synonym">Bactrocera cucurbitae</name>
    <dbReference type="NCBI Taxonomy" id="28588"/>
    <lineage>
        <taxon>Eukaryota</taxon>
        <taxon>Metazoa</taxon>
        <taxon>Ecdysozoa</taxon>
        <taxon>Arthropoda</taxon>
        <taxon>Hexapoda</taxon>
        <taxon>Insecta</taxon>
        <taxon>Pterygota</taxon>
        <taxon>Neoptera</taxon>
        <taxon>Endopterygota</taxon>
        <taxon>Diptera</taxon>
        <taxon>Brachycera</taxon>
        <taxon>Muscomorpha</taxon>
        <taxon>Tephritoidea</taxon>
        <taxon>Tephritidae</taxon>
        <taxon>Zeugodacus</taxon>
        <taxon>Zeugodacus</taxon>
    </lineage>
</organism>
<evidence type="ECO:0000256" key="2">
    <source>
        <dbReference type="ARBA" id="ARBA00022676"/>
    </source>
</evidence>
<evidence type="ECO:0000256" key="3">
    <source>
        <dbReference type="ARBA" id="ARBA00022679"/>
    </source>
</evidence>
<protein>
    <submittedName>
        <fullName evidence="6">UDP-glucuronosyltransferase 2B15</fullName>
    </submittedName>
</protein>
<name>A0A0A1WPM5_ZEUCU</name>
<dbReference type="PANTHER" id="PTHR48043">
    <property type="entry name" value="EG:EG0003.4 PROTEIN-RELATED"/>
    <property type="match status" value="1"/>
</dbReference>
<dbReference type="Gene3D" id="3.40.50.2000">
    <property type="entry name" value="Glycogen Phosphorylase B"/>
    <property type="match status" value="2"/>
</dbReference>
<evidence type="ECO:0000256" key="4">
    <source>
        <dbReference type="SAM" id="Phobius"/>
    </source>
</evidence>
<evidence type="ECO:0000313" key="6">
    <source>
        <dbReference type="EMBL" id="JAD00348.1"/>
    </source>
</evidence>
<proteinExistence type="inferred from homology"/>
<accession>A0A0A1WPM5</accession>
<dbReference type="AlphaFoldDB" id="A0A0A1WPM5"/>
<keyword evidence="4" id="KW-1133">Transmembrane helix</keyword>
<dbReference type="PANTHER" id="PTHR48043:SF159">
    <property type="entry name" value="EG:EG0003.4 PROTEIN-RELATED"/>
    <property type="match status" value="1"/>
</dbReference>
<dbReference type="SUPFAM" id="SSF53756">
    <property type="entry name" value="UDP-Glycosyltransferase/glycogen phosphorylase"/>
    <property type="match status" value="1"/>
</dbReference>
<reference evidence="6" key="2">
    <citation type="journal article" date="2015" name="Gigascience">
        <title>Reconstructing a comprehensive transcriptome assembly of a white-pupal translocated strain of the pest fruit fly Bactrocera cucurbitae.</title>
        <authorList>
            <person name="Sim S.B."/>
            <person name="Calla B."/>
            <person name="Hall B."/>
            <person name="DeRego T."/>
            <person name="Geib S.M."/>
        </authorList>
    </citation>
    <scope>NUCLEOTIDE SEQUENCE</scope>
</reference>
<dbReference type="CDD" id="cd03784">
    <property type="entry name" value="GT1_Gtf-like"/>
    <property type="match status" value="1"/>
</dbReference>
<dbReference type="GO" id="GO:0008194">
    <property type="term" value="F:UDP-glycosyltransferase activity"/>
    <property type="evidence" value="ECO:0007669"/>
    <property type="project" value="InterPro"/>
</dbReference>
<keyword evidence="3 6" id="KW-0808">Transferase</keyword>
<evidence type="ECO:0000256" key="5">
    <source>
        <dbReference type="SAM" id="SignalP"/>
    </source>
</evidence>
<keyword evidence="2" id="KW-0328">Glycosyltransferase</keyword>
<sequence length="534" mass="60578">MQWPIVYVGVFALVAIASMVPAGDAARILGFFPSPSQSHLIIHCALTETLARAGHNVTVIATKPNPYPNAAYKYIYIETPLLSATFMDKFINDPPPFYIKYPHLVTEASQMNNRTLWHPEMQQFLREHRVGSFDLLLLGYFINDFHVGLGAHFDCPVIISFMVQPIFSLNEMIGNPSEHAYVPTLLSGLKQPMDIWARLQTYLLYLYEYFVMGPLLESAQQTHYSYNFPVSSGYPNFLEARRNVALIFTNHWFAQGPIRPNVPNLIEIGGIQIKEQPDPLPTDIAEVLNGSPEGVIYFSLGTNVRGDLLKADKARIIFNVLSKLPYKVLWKWDENDCPGNASNIIIKNWLPQDDILGHPNVKLFITHGGKGSVVESEYHGVPMVGIPFYADQHANLKELQQLGFGLYLEYPELTEDSFRRAIEDVINNPKYTKAIRAFSKVYRDRPMTPRQSVVWWVDYVLRHKGAKHMQSPAVYLTRWQRMSLDVLSLLLAIAAVVVGFGVVMVRFCISRIRARVVNRKGSVTNGVNKKKKLK</sequence>
<keyword evidence="4" id="KW-0812">Transmembrane</keyword>
<reference evidence="6" key="1">
    <citation type="submission" date="2014-11" db="EMBL/GenBank/DDBJ databases">
        <authorList>
            <person name="Geib S."/>
        </authorList>
    </citation>
    <scope>NUCLEOTIDE SEQUENCE</scope>
</reference>
<dbReference type="EMBL" id="GBXI01013944">
    <property type="protein sequence ID" value="JAD00348.1"/>
    <property type="molecule type" value="Transcribed_RNA"/>
</dbReference>
<keyword evidence="4" id="KW-0472">Membrane</keyword>
<dbReference type="FunFam" id="3.40.50.2000:FF:000050">
    <property type="entry name" value="UDP-glucuronosyltransferase"/>
    <property type="match status" value="1"/>
</dbReference>
<dbReference type="InterPro" id="IPR002213">
    <property type="entry name" value="UDP_glucos_trans"/>
</dbReference>
<dbReference type="InterPro" id="IPR050271">
    <property type="entry name" value="UDP-glycosyltransferase"/>
</dbReference>